<proteinExistence type="predicted"/>
<accession>X7E4C3</accession>
<dbReference type="AlphaFoldDB" id="X7E4C3"/>
<reference evidence="1 2" key="1">
    <citation type="submission" date="2014-01" db="EMBL/GenBank/DDBJ databases">
        <title>Marinomonas ushuaiensis DSM 15871 Genome Sequencing.</title>
        <authorList>
            <person name="Lai Q."/>
            <person name="Shao Z.S."/>
        </authorList>
    </citation>
    <scope>NUCLEOTIDE SEQUENCE [LARGE SCALE GENOMIC DNA]</scope>
    <source>
        <strain evidence="1 2">DSM 15871</strain>
    </source>
</reference>
<evidence type="ECO:0000313" key="2">
    <source>
        <dbReference type="Proteomes" id="UP000054058"/>
    </source>
</evidence>
<organism evidence="1 2">
    <name type="scientific">Marinomonas ushuaiensis DSM 15871</name>
    <dbReference type="NCBI Taxonomy" id="1122207"/>
    <lineage>
        <taxon>Bacteria</taxon>
        <taxon>Pseudomonadati</taxon>
        <taxon>Pseudomonadota</taxon>
        <taxon>Gammaproteobacteria</taxon>
        <taxon>Oceanospirillales</taxon>
        <taxon>Oceanospirillaceae</taxon>
        <taxon>Marinomonas</taxon>
    </lineage>
</organism>
<dbReference type="EMBL" id="JAMB01000012">
    <property type="protein sequence ID" value="ETX10011.1"/>
    <property type="molecule type" value="Genomic_DNA"/>
</dbReference>
<name>X7E4C3_9GAMM</name>
<comment type="caution">
    <text evidence="1">The sequence shown here is derived from an EMBL/GenBank/DDBJ whole genome shotgun (WGS) entry which is preliminary data.</text>
</comment>
<sequence>MFFELIRIFLVVSIVGSDLKETMKDFNYNEENYTMSDEIL</sequence>
<dbReference type="Proteomes" id="UP000054058">
    <property type="component" value="Unassembled WGS sequence"/>
</dbReference>
<keyword evidence="2" id="KW-1185">Reference proteome</keyword>
<dbReference type="PATRIC" id="fig|1122207.3.peg.2545"/>
<evidence type="ECO:0000313" key="1">
    <source>
        <dbReference type="EMBL" id="ETX10011.1"/>
    </source>
</evidence>
<gene>
    <name evidence="1" type="ORF">MUS1_04640</name>
</gene>
<protein>
    <submittedName>
        <fullName evidence="1">Uncharacterized protein</fullName>
    </submittedName>
</protein>